<protein>
    <submittedName>
        <fullName evidence="2">Uncharacterized protein</fullName>
    </submittedName>
</protein>
<comment type="caution">
    <text evidence="2">The sequence shown here is derived from an EMBL/GenBank/DDBJ whole genome shotgun (WGS) entry which is preliminary data.</text>
</comment>
<accession>A0AAP0LBE8</accession>
<name>A0AAP0LBE8_9MAGN</name>
<reference evidence="2 3" key="1">
    <citation type="submission" date="2024-01" db="EMBL/GenBank/DDBJ databases">
        <title>Genome assemblies of Stephania.</title>
        <authorList>
            <person name="Yang L."/>
        </authorList>
    </citation>
    <scope>NUCLEOTIDE SEQUENCE [LARGE SCALE GENOMIC DNA]</scope>
    <source>
        <strain evidence="2">JXDWG</strain>
        <tissue evidence="2">Leaf</tissue>
    </source>
</reference>
<dbReference type="AlphaFoldDB" id="A0AAP0LBE8"/>
<evidence type="ECO:0000256" key="1">
    <source>
        <dbReference type="SAM" id="MobiDB-lite"/>
    </source>
</evidence>
<gene>
    <name evidence="2" type="ORF">Scep_002428</name>
</gene>
<dbReference type="EMBL" id="JBBNAG010000001">
    <property type="protein sequence ID" value="KAK9167237.1"/>
    <property type="molecule type" value="Genomic_DNA"/>
</dbReference>
<sequence length="57" mass="6330">MMRAAKGTPPFHEGTQLICKNSSKNGKDHFAPVYILIQTPQTILTKKKGHPTTKLEP</sequence>
<dbReference type="Proteomes" id="UP001419268">
    <property type="component" value="Unassembled WGS sequence"/>
</dbReference>
<keyword evidence="3" id="KW-1185">Reference proteome</keyword>
<evidence type="ECO:0000313" key="2">
    <source>
        <dbReference type="EMBL" id="KAK9167237.1"/>
    </source>
</evidence>
<evidence type="ECO:0000313" key="3">
    <source>
        <dbReference type="Proteomes" id="UP001419268"/>
    </source>
</evidence>
<organism evidence="2 3">
    <name type="scientific">Stephania cephalantha</name>
    <dbReference type="NCBI Taxonomy" id="152367"/>
    <lineage>
        <taxon>Eukaryota</taxon>
        <taxon>Viridiplantae</taxon>
        <taxon>Streptophyta</taxon>
        <taxon>Embryophyta</taxon>
        <taxon>Tracheophyta</taxon>
        <taxon>Spermatophyta</taxon>
        <taxon>Magnoliopsida</taxon>
        <taxon>Ranunculales</taxon>
        <taxon>Menispermaceae</taxon>
        <taxon>Menispermoideae</taxon>
        <taxon>Cissampelideae</taxon>
        <taxon>Stephania</taxon>
    </lineage>
</organism>
<proteinExistence type="predicted"/>
<feature type="region of interest" description="Disordered" evidence="1">
    <location>
        <begin position="1"/>
        <end position="20"/>
    </location>
</feature>